<dbReference type="GO" id="GO:0016491">
    <property type="term" value="F:oxidoreductase activity"/>
    <property type="evidence" value="ECO:0007669"/>
    <property type="project" value="UniProtKB-KW"/>
</dbReference>
<dbReference type="Proteomes" id="UP000007264">
    <property type="component" value="Unassembled WGS sequence"/>
</dbReference>
<dbReference type="eggNOG" id="KOG1208">
    <property type="taxonomic scope" value="Eukaryota"/>
</dbReference>
<keyword evidence="2" id="KW-0560">Oxidoreductase</keyword>
<evidence type="ECO:0000313" key="3">
    <source>
        <dbReference type="EMBL" id="EIE23919.1"/>
    </source>
</evidence>
<comment type="similarity">
    <text evidence="1">Belongs to the short-chain dehydrogenases/reductases (SDR) family.</text>
</comment>
<dbReference type="SUPFAM" id="SSF51735">
    <property type="entry name" value="NAD(P)-binding Rossmann-fold domains"/>
    <property type="match status" value="1"/>
</dbReference>
<dbReference type="KEGG" id="csl:COCSUDRAFT_6661"/>
<dbReference type="PANTHER" id="PTHR24320:SF286">
    <property type="entry name" value="NAD(P)-BINDING ROSSMANN-FOLD SUPERFAMILY PROTEIN"/>
    <property type="match status" value="1"/>
</dbReference>
<sequence length="203" mass="22082">IITGGNAGIGLSTAEAIARQGGKVVLACRSLARGKSAAQAIAQKIGQSDKVHKIEVRELDLASLESVRSFARAFNKEQRRLDVLICNAGIMAPPERQQTADGLELQFQVNYLGHWLLAHELLNDLGTRLIFLSSTTHRAGKLDFGNLQLEHGYSGFKGYANSKLATLLAAKEFQRHFNRQVASSRKDVAVAVHPGLVDTKLAR</sequence>
<dbReference type="RefSeq" id="XP_005648463.1">
    <property type="nucleotide sequence ID" value="XM_005648406.1"/>
</dbReference>
<evidence type="ECO:0000256" key="2">
    <source>
        <dbReference type="ARBA" id="ARBA00023002"/>
    </source>
</evidence>
<protein>
    <submittedName>
        <fullName evidence="3">NAD(P)-binding protein</fullName>
    </submittedName>
</protein>
<dbReference type="AlphaFoldDB" id="I0YZV0"/>
<dbReference type="GeneID" id="17041917"/>
<comment type="caution">
    <text evidence="3">The sequence shown here is derived from an EMBL/GenBank/DDBJ whole genome shotgun (WGS) entry which is preliminary data.</text>
</comment>
<accession>I0YZV0</accession>
<dbReference type="OrthoDB" id="191139at2759"/>
<organism evidence="3 4">
    <name type="scientific">Coccomyxa subellipsoidea (strain C-169)</name>
    <name type="common">Green microalga</name>
    <dbReference type="NCBI Taxonomy" id="574566"/>
    <lineage>
        <taxon>Eukaryota</taxon>
        <taxon>Viridiplantae</taxon>
        <taxon>Chlorophyta</taxon>
        <taxon>core chlorophytes</taxon>
        <taxon>Trebouxiophyceae</taxon>
        <taxon>Trebouxiophyceae incertae sedis</taxon>
        <taxon>Coccomyxaceae</taxon>
        <taxon>Coccomyxa</taxon>
        <taxon>Coccomyxa subellipsoidea</taxon>
    </lineage>
</organism>
<evidence type="ECO:0000313" key="4">
    <source>
        <dbReference type="Proteomes" id="UP000007264"/>
    </source>
</evidence>
<feature type="non-terminal residue" evidence="3">
    <location>
        <position position="203"/>
    </location>
</feature>
<proteinExistence type="inferred from homology"/>
<feature type="non-terminal residue" evidence="3">
    <location>
        <position position="1"/>
    </location>
</feature>
<dbReference type="Gene3D" id="3.40.50.720">
    <property type="entry name" value="NAD(P)-binding Rossmann-like Domain"/>
    <property type="match status" value="1"/>
</dbReference>
<dbReference type="InterPro" id="IPR002347">
    <property type="entry name" value="SDR_fam"/>
</dbReference>
<evidence type="ECO:0000256" key="1">
    <source>
        <dbReference type="ARBA" id="ARBA00006484"/>
    </source>
</evidence>
<dbReference type="PANTHER" id="PTHR24320">
    <property type="entry name" value="RETINOL DEHYDROGENASE"/>
    <property type="match status" value="1"/>
</dbReference>
<keyword evidence="4" id="KW-1185">Reference proteome</keyword>
<name>I0YZV0_COCSC</name>
<dbReference type="Pfam" id="PF00106">
    <property type="entry name" value="adh_short"/>
    <property type="match status" value="1"/>
</dbReference>
<dbReference type="EMBL" id="AGSI01000006">
    <property type="protein sequence ID" value="EIE23919.1"/>
    <property type="molecule type" value="Genomic_DNA"/>
</dbReference>
<gene>
    <name evidence="3" type="ORF">COCSUDRAFT_6661</name>
</gene>
<dbReference type="InterPro" id="IPR036291">
    <property type="entry name" value="NAD(P)-bd_dom_sf"/>
</dbReference>
<reference evidence="3 4" key="1">
    <citation type="journal article" date="2012" name="Genome Biol.">
        <title>The genome of the polar eukaryotic microalga coccomyxa subellipsoidea reveals traits of cold adaptation.</title>
        <authorList>
            <person name="Blanc G."/>
            <person name="Agarkova I."/>
            <person name="Grimwood J."/>
            <person name="Kuo A."/>
            <person name="Brueggeman A."/>
            <person name="Dunigan D."/>
            <person name="Gurnon J."/>
            <person name="Ladunga I."/>
            <person name="Lindquist E."/>
            <person name="Lucas S."/>
            <person name="Pangilinan J."/>
            <person name="Proschold T."/>
            <person name="Salamov A."/>
            <person name="Schmutz J."/>
            <person name="Weeks D."/>
            <person name="Yamada T."/>
            <person name="Claverie J.M."/>
            <person name="Grigoriev I."/>
            <person name="Van Etten J."/>
            <person name="Lomsadze A."/>
            <person name="Borodovsky M."/>
        </authorList>
    </citation>
    <scope>NUCLEOTIDE SEQUENCE [LARGE SCALE GENOMIC DNA]</scope>
    <source>
        <strain evidence="3 4">C-169</strain>
    </source>
</reference>